<comment type="caution">
    <text evidence="21">The sequence shown here is derived from an EMBL/GenBank/DDBJ whole genome shotgun (WGS) entry which is preliminary data.</text>
</comment>
<dbReference type="PANTHER" id="PTHR40457:SF1">
    <property type="entry name" value="PHOSPHOLIPASE A1"/>
    <property type="match status" value="1"/>
</dbReference>
<keyword evidence="16" id="KW-0472">Membrane</keyword>
<dbReference type="InterPro" id="IPR003187">
    <property type="entry name" value="PLipase_A1"/>
</dbReference>
<evidence type="ECO:0000256" key="8">
    <source>
        <dbReference type="ARBA" id="ARBA00022452"/>
    </source>
</evidence>
<reference evidence="21" key="1">
    <citation type="submission" date="2022-07" db="EMBL/GenBank/DDBJ databases">
        <title>Characterization of the Novel Bacterium Alteromonas immobilis LMIT006 and Alteromonas gregis LMIT007.</title>
        <authorList>
            <person name="Lin X."/>
        </authorList>
    </citation>
    <scope>NUCLEOTIDE SEQUENCE</scope>
    <source>
        <strain evidence="21">LMIT007</strain>
    </source>
</reference>
<comment type="function">
    <text evidence="20">Hydrolysis of phosphatidylcholine with phospholipase A2 (EC 3.1.1.4) and phospholipase A1 (EC 3.1.1.32) activities.</text>
</comment>
<evidence type="ECO:0000256" key="18">
    <source>
        <dbReference type="PIRSR" id="PIRSR603187-1"/>
    </source>
</evidence>
<evidence type="ECO:0000256" key="7">
    <source>
        <dbReference type="ARBA" id="ARBA00021726"/>
    </source>
</evidence>
<comment type="similarity">
    <text evidence="3 20">Belongs to the phospholipase A1 family.</text>
</comment>
<evidence type="ECO:0000256" key="14">
    <source>
        <dbReference type="ARBA" id="ARBA00022963"/>
    </source>
</evidence>
<dbReference type="AlphaFoldDB" id="A0AA41X4N9"/>
<evidence type="ECO:0000256" key="12">
    <source>
        <dbReference type="ARBA" id="ARBA00022801"/>
    </source>
</evidence>
<proteinExistence type="inferred from homology"/>
<evidence type="ECO:0000313" key="22">
    <source>
        <dbReference type="Proteomes" id="UP001165413"/>
    </source>
</evidence>
<keyword evidence="12 20" id="KW-0378">Hydrolase</keyword>
<evidence type="ECO:0000256" key="10">
    <source>
        <dbReference type="ARBA" id="ARBA00022723"/>
    </source>
</evidence>
<evidence type="ECO:0000256" key="15">
    <source>
        <dbReference type="ARBA" id="ARBA00023098"/>
    </source>
</evidence>
<keyword evidence="10 19" id="KW-0479">Metal-binding</keyword>
<evidence type="ECO:0000313" key="21">
    <source>
        <dbReference type="EMBL" id="MCP3428564.1"/>
    </source>
</evidence>
<organism evidence="21 22">
    <name type="scientific">Opacimonas viscosa</name>
    <dbReference type="NCBI Taxonomy" id="2961944"/>
    <lineage>
        <taxon>Bacteria</taxon>
        <taxon>Pseudomonadati</taxon>
        <taxon>Pseudomonadota</taxon>
        <taxon>Gammaproteobacteria</taxon>
        <taxon>Alteromonadales</taxon>
        <taxon>Alteromonadaceae</taxon>
        <taxon>Opacimonas</taxon>
    </lineage>
</organism>
<dbReference type="PRINTS" id="PR01486">
    <property type="entry name" value="PHPHLIPASEA1"/>
</dbReference>
<dbReference type="Pfam" id="PF02253">
    <property type="entry name" value="PLA1"/>
    <property type="match status" value="1"/>
</dbReference>
<dbReference type="EC" id="3.1.1.32" evidence="5 20"/>
<evidence type="ECO:0000256" key="2">
    <source>
        <dbReference type="ARBA" id="ARBA00001604"/>
    </source>
</evidence>
<name>A0AA41X4N9_9ALTE</name>
<dbReference type="InterPro" id="IPR036541">
    <property type="entry name" value="PLipase_A1_sf"/>
</dbReference>
<dbReference type="GO" id="GO:0016042">
    <property type="term" value="P:lipid catabolic process"/>
    <property type="evidence" value="ECO:0007669"/>
    <property type="project" value="UniProtKB-KW"/>
</dbReference>
<dbReference type="EC" id="3.1.1.4" evidence="6 20"/>
<sequence length="301" mass="35204">MCPPVFAQEKPLSGITKSLVDTYEDILDNPKAPSIFDEREIIEQRLLDNPFAISQYRQNYLLPLSYVTNPNDISLPTANNQEIDNFEAKYQISLKMPIWVTQKKDSGLFFGFTLVSFWQVYNDELSKPFRETNYEPEVFYQWQTNLSALDMRFNSIALGINHQSNGQTGIFSRSWNRLTLTTFFSSQNAAYYLRTWYRLPEDKKLDDNDPFGDDNPDILDNIGRIELGFAVRLGQDFKLFSRLRNNLDMSDNRGSIELNLSYPFAQRYNLMLQYFNGYGDSMIDYNRHQQRIGLGVQLRFL</sequence>
<dbReference type="RefSeq" id="WP_254099954.1">
    <property type="nucleotide sequence ID" value="NZ_JANATA010000008.1"/>
</dbReference>
<feature type="binding site" description="in dimeric form" evidence="19">
    <location>
        <position position="214"/>
    </location>
    <ligand>
        <name>Ca(2+)</name>
        <dbReference type="ChEBI" id="CHEBI:29108"/>
        <label>1</label>
    </ligand>
</feature>
<keyword evidence="14 20" id="KW-0442">Lipid degradation</keyword>
<keyword evidence="17 20" id="KW-0998">Cell outer membrane</keyword>
<evidence type="ECO:0000256" key="6">
    <source>
        <dbReference type="ARBA" id="ARBA00013278"/>
    </source>
</evidence>
<comment type="subunit">
    <text evidence="4 20">Homodimer; dimerization is reversible, and the dimeric form is the active one.</text>
</comment>
<comment type="catalytic activity">
    <reaction evidence="1 20">
        <text>a 1,2-diacyl-sn-glycero-3-phosphocholine + H2O = a 2-acyl-sn-glycero-3-phosphocholine + a fatty acid + H(+)</text>
        <dbReference type="Rhea" id="RHEA:18689"/>
        <dbReference type="ChEBI" id="CHEBI:15377"/>
        <dbReference type="ChEBI" id="CHEBI:15378"/>
        <dbReference type="ChEBI" id="CHEBI:28868"/>
        <dbReference type="ChEBI" id="CHEBI:57643"/>
        <dbReference type="ChEBI" id="CHEBI:57875"/>
        <dbReference type="EC" id="3.1.1.32"/>
    </reaction>
</comment>
<evidence type="ECO:0000256" key="20">
    <source>
        <dbReference type="RuleBase" id="RU366027"/>
    </source>
</evidence>
<feature type="binding site" description="in dimeric form" evidence="19">
    <location>
        <position position="126"/>
    </location>
    <ligand>
        <name>Ca(2+)</name>
        <dbReference type="ChEBI" id="CHEBI:29108"/>
        <label>1</label>
    </ligand>
</feature>
<evidence type="ECO:0000256" key="17">
    <source>
        <dbReference type="ARBA" id="ARBA00023237"/>
    </source>
</evidence>
<protein>
    <recommendedName>
        <fullName evidence="7 20">Phospholipase A1</fullName>
        <ecNumber evidence="5 20">3.1.1.32</ecNumber>
        <ecNumber evidence="6 20">3.1.1.4</ecNumber>
    </recommendedName>
    <alternativeName>
        <fullName evidence="20">Phosphatidylcholine 1-acylhydrolase</fullName>
    </alternativeName>
</protein>
<evidence type="ECO:0000256" key="4">
    <source>
        <dbReference type="ARBA" id="ARBA00011702"/>
    </source>
</evidence>
<keyword evidence="22" id="KW-1185">Reference proteome</keyword>
<feature type="active site" description="Proton acceptor" evidence="18">
    <location>
        <position position="162"/>
    </location>
</feature>
<comment type="catalytic activity">
    <reaction evidence="2 20">
        <text>a 1,2-diacyl-sn-glycero-3-phosphocholine + H2O = a 1-acyl-sn-glycero-3-phosphocholine + a fatty acid + H(+)</text>
        <dbReference type="Rhea" id="RHEA:15801"/>
        <dbReference type="ChEBI" id="CHEBI:15377"/>
        <dbReference type="ChEBI" id="CHEBI:15378"/>
        <dbReference type="ChEBI" id="CHEBI:28868"/>
        <dbReference type="ChEBI" id="CHEBI:57643"/>
        <dbReference type="ChEBI" id="CHEBI:58168"/>
        <dbReference type="EC" id="3.1.1.4"/>
    </reaction>
</comment>
<keyword evidence="8" id="KW-1134">Transmembrane beta strand</keyword>
<evidence type="ECO:0000256" key="5">
    <source>
        <dbReference type="ARBA" id="ARBA00013179"/>
    </source>
</evidence>
<dbReference type="GO" id="GO:0046872">
    <property type="term" value="F:metal ion binding"/>
    <property type="evidence" value="ECO:0007669"/>
    <property type="project" value="UniProtKB-KW"/>
</dbReference>
<keyword evidence="13 19" id="KW-0106">Calcium</keyword>
<accession>A0AA41X4N9</accession>
<dbReference type="GO" id="GO:0008970">
    <property type="term" value="F:phospholipase A1 activity"/>
    <property type="evidence" value="ECO:0007669"/>
    <property type="project" value="UniProtKB-EC"/>
</dbReference>
<keyword evidence="11" id="KW-0732">Signal</keyword>
<evidence type="ECO:0000256" key="9">
    <source>
        <dbReference type="ARBA" id="ARBA00022692"/>
    </source>
</evidence>
<evidence type="ECO:0000256" key="11">
    <source>
        <dbReference type="ARBA" id="ARBA00022729"/>
    </source>
</evidence>
<evidence type="ECO:0000256" key="16">
    <source>
        <dbReference type="ARBA" id="ARBA00023136"/>
    </source>
</evidence>
<evidence type="ECO:0000256" key="1">
    <source>
        <dbReference type="ARBA" id="ARBA00000111"/>
    </source>
</evidence>
<dbReference type="Proteomes" id="UP001165413">
    <property type="component" value="Unassembled WGS sequence"/>
</dbReference>
<dbReference type="SUPFAM" id="SSF56931">
    <property type="entry name" value="Outer membrane phospholipase A (OMPLA)"/>
    <property type="match status" value="1"/>
</dbReference>
<evidence type="ECO:0000256" key="19">
    <source>
        <dbReference type="PIRSR" id="PIRSR603187-2"/>
    </source>
</evidence>
<dbReference type="GO" id="GO:0009279">
    <property type="term" value="C:cell outer membrane"/>
    <property type="evidence" value="ECO:0007669"/>
    <property type="project" value="UniProtKB-SubCell"/>
</dbReference>
<comment type="cofactor">
    <cofactor evidence="20">
        <name>Ca(2+)</name>
        <dbReference type="ChEBI" id="CHEBI:29108"/>
    </cofactor>
    <text evidence="20">Binds 1 Ca(2+) ion per monomer. In the dimeric form the Ca(2+) is bound by different amino acids with binding of each Ca(2+) shared with ligands coming from each monomer. The Ca(2+) ion may have a role in catalysis.</text>
</comment>
<evidence type="ECO:0000256" key="13">
    <source>
        <dbReference type="ARBA" id="ARBA00022837"/>
    </source>
</evidence>
<dbReference type="EMBL" id="JANATA010000008">
    <property type="protein sequence ID" value="MCP3428564.1"/>
    <property type="molecule type" value="Genomic_DNA"/>
</dbReference>
<keyword evidence="15 20" id="KW-0443">Lipid metabolism</keyword>
<dbReference type="GO" id="GO:0004623">
    <property type="term" value="F:phospholipase A2 activity"/>
    <property type="evidence" value="ECO:0007669"/>
    <property type="project" value="UniProtKB-EC"/>
</dbReference>
<evidence type="ECO:0000256" key="3">
    <source>
        <dbReference type="ARBA" id="ARBA00010525"/>
    </source>
</evidence>
<feature type="binding site" description="in dimeric form" evidence="19">
    <location>
        <position position="172"/>
    </location>
    <ligand>
        <name>Ca(2+)</name>
        <dbReference type="ChEBI" id="CHEBI:29108"/>
        <label>2</label>
    </ligand>
</feature>
<dbReference type="Gene3D" id="2.40.230.10">
    <property type="entry name" value="Phospholipase A1"/>
    <property type="match status" value="1"/>
</dbReference>
<comment type="subcellular location">
    <subcellularLocation>
        <location evidence="20">Cell outer membrane</location>
        <topology evidence="20">Multi-pass membrane protein</topology>
    </subcellularLocation>
    <text evidence="20">One of the very few enzymes located there.</text>
</comment>
<keyword evidence="9" id="KW-0812">Transmembrane</keyword>
<feature type="active site" description="Nucleophile" evidence="18">
    <location>
        <position position="164"/>
    </location>
</feature>
<dbReference type="PANTHER" id="PTHR40457">
    <property type="entry name" value="PHOSPHOLIPASE A1"/>
    <property type="match status" value="1"/>
</dbReference>
<gene>
    <name evidence="21" type="ORF">NLF92_06345</name>
</gene>